<dbReference type="Proteomes" id="UP000320231">
    <property type="component" value="Chromosome"/>
</dbReference>
<feature type="domain" description="Ribonucleotide reductase large subunit C-terminal" evidence="5">
    <location>
        <begin position="6"/>
        <end position="77"/>
    </location>
</feature>
<protein>
    <recommendedName>
        <fullName evidence="5">Ribonucleotide reductase large subunit C-terminal domain-containing protein</fullName>
    </recommendedName>
</protein>
<comment type="cofactor">
    <cofactor evidence="1">
        <name>adenosylcob(III)alamin</name>
        <dbReference type="ChEBI" id="CHEBI:18408"/>
    </cofactor>
</comment>
<sequence length="99" mass="11294">MVEEGYTVDAEGRVACRIVEVIKARELWDTIMSSTYDYAEPGFILIDQVNRMNNNWFCEDIRATNPCGEQPLPPEGALPAGFRQLDQVCDRSLWRRAAL</sequence>
<dbReference type="PANTHER" id="PTHR43371:SF1">
    <property type="entry name" value="RIBONUCLEOSIDE-DIPHOSPHATE REDUCTASE"/>
    <property type="match status" value="1"/>
</dbReference>
<accession>A0A455TZK8</accession>
<dbReference type="Pfam" id="PF02867">
    <property type="entry name" value="Ribonuc_red_lgC"/>
    <property type="match status" value="1"/>
</dbReference>
<dbReference type="SUPFAM" id="SSF51998">
    <property type="entry name" value="PFL-like glycyl radical enzymes"/>
    <property type="match status" value="1"/>
</dbReference>
<dbReference type="EMBL" id="AP019514">
    <property type="protein sequence ID" value="BBI58922.1"/>
    <property type="molecule type" value="Genomic_DNA"/>
</dbReference>
<evidence type="ECO:0000256" key="3">
    <source>
        <dbReference type="ARBA" id="ARBA00023002"/>
    </source>
</evidence>
<keyword evidence="2" id="KW-0846">Cobalamin</keyword>
<evidence type="ECO:0000313" key="6">
    <source>
        <dbReference type="EMBL" id="BBI58922.1"/>
    </source>
</evidence>
<evidence type="ECO:0000256" key="4">
    <source>
        <dbReference type="ARBA" id="ARBA00023285"/>
    </source>
</evidence>
<evidence type="ECO:0000256" key="2">
    <source>
        <dbReference type="ARBA" id="ARBA00022628"/>
    </source>
</evidence>
<dbReference type="GO" id="GO:0031419">
    <property type="term" value="F:cobalamin binding"/>
    <property type="evidence" value="ECO:0007669"/>
    <property type="project" value="UniProtKB-KW"/>
</dbReference>
<proteinExistence type="predicted"/>
<dbReference type="Gene3D" id="3.20.70.20">
    <property type="match status" value="1"/>
</dbReference>
<keyword evidence="3" id="KW-0560">Oxidoreductase</keyword>
<evidence type="ECO:0000259" key="5">
    <source>
        <dbReference type="Pfam" id="PF02867"/>
    </source>
</evidence>
<reference evidence="6 7" key="1">
    <citation type="journal article" date="2019" name="Microbiol. Resour. Announc.">
        <title>Complete Genome Sequence of Halomonas sulfidaeris Strain Esulfide1 Isolated from a Metal Sulfide Rock at a Depth of 2,200 Meters, Obtained Using Nanopore Sequencing.</title>
        <authorList>
            <person name="Saito M."/>
            <person name="Nishigata A."/>
            <person name="Galipon J."/>
            <person name="Arakawa K."/>
        </authorList>
    </citation>
    <scope>NUCLEOTIDE SEQUENCE [LARGE SCALE GENOMIC DNA]</scope>
    <source>
        <strain evidence="6 7">ATCC BAA-803</strain>
    </source>
</reference>
<name>A0A455TZK8_9GAMM</name>
<organism evidence="6 7">
    <name type="scientific">Vreelandella sulfidaeris</name>
    <dbReference type="NCBI Taxonomy" id="115553"/>
    <lineage>
        <taxon>Bacteria</taxon>
        <taxon>Pseudomonadati</taxon>
        <taxon>Pseudomonadota</taxon>
        <taxon>Gammaproteobacteria</taxon>
        <taxon>Oceanospirillales</taxon>
        <taxon>Halomonadaceae</taxon>
        <taxon>Vreelandella</taxon>
    </lineage>
</organism>
<evidence type="ECO:0000256" key="1">
    <source>
        <dbReference type="ARBA" id="ARBA00001922"/>
    </source>
</evidence>
<dbReference type="KEGG" id="hsr:HSBAA_02280"/>
<dbReference type="AlphaFoldDB" id="A0A455TZK8"/>
<dbReference type="InterPro" id="IPR050862">
    <property type="entry name" value="RdRp_reductase_class-2"/>
</dbReference>
<dbReference type="GO" id="GO:0004748">
    <property type="term" value="F:ribonucleoside-diphosphate reductase activity, thioredoxin disulfide as acceptor"/>
    <property type="evidence" value="ECO:0007669"/>
    <property type="project" value="TreeGrafter"/>
</dbReference>
<dbReference type="PANTHER" id="PTHR43371">
    <property type="entry name" value="VITAMIN B12-DEPENDENT RIBONUCLEOTIDE REDUCTASE"/>
    <property type="match status" value="1"/>
</dbReference>
<keyword evidence="4" id="KW-0170">Cobalt</keyword>
<gene>
    <name evidence="6" type="ORF">HSBAA_02280</name>
</gene>
<evidence type="ECO:0000313" key="7">
    <source>
        <dbReference type="Proteomes" id="UP000320231"/>
    </source>
</evidence>
<dbReference type="InterPro" id="IPR000788">
    <property type="entry name" value="RNR_lg_C"/>
</dbReference>